<comment type="caution">
    <text evidence="1">The sequence shown here is derived from an EMBL/GenBank/DDBJ whole genome shotgun (WGS) entry which is preliminary data.</text>
</comment>
<protein>
    <recommendedName>
        <fullName evidence="2">CCA-adding enzyme C-terminal domain-containing protein</fullName>
    </recommendedName>
</protein>
<organism evidence="1">
    <name type="scientific">bioreactor metagenome</name>
    <dbReference type="NCBI Taxonomy" id="1076179"/>
    <lineage>
        <taxon>unclassified sequences</taxon>
        <taxon>metagenomes</taxon>
        <taxon>ecological metagenomes</taxon>
    </lineage>
</organism>
<dbReference type="EMBL" id="VSSQ01121448">
    <property type="protein sequence ID" value="MPN53861.1"/>
    <property type="molecule type" value="Genomic_DNA"/>
</dbReference>
<proteinExistence type="predicted"/>
<dbReference type="Gene3D" id="1.10.3090.10">
    <property type="entry name" value="cca-adding enzyme, domain 2"/>
    <property type="match status" value="1"/>
</dbReference>
<evidence type="ECO:0000313" key="1">
    <source>
        <dbReference type="EMBL" id="MPN53861.1"/>
    </source>
</evidence>
<dbReference type="SUPFAM" id="SSF81891">
    <property type="entry name" value="Poly A polymerase C-terminal region-like"/>
    <property type="match status" value="1"/>
</dbReference>
<gene>
    <name evidence="1" type="ORF">SDC9_201529</name>
</gene>
<accession>A0A645IR66</accession>
<dbReference type="AlphaFoldDB" id="A0A645IR66"/>
<sequence length="151" mass="17410">MLGAKLARAFLEGLTHNQTQIDAVTLLIKEHMRPVLLYKERQNVTDKAIRKLVNRVNLKELLLLAEADFKGRGIDRDFEVIRQWFEDKLINLGLDPEKKLEPLVKGRDLQKLGIDPGPSYTPTLAYAFERQLDGETKEAILDEIKRINNLY</sequence>
<evidence type="ECO:0008006" key="2">
    <source>
        <dbReference type="Google" id="ProtNLM"/>
    </source>
</evidence>
<name>A0A645IR66_9ZZZZ</name>
<reference evidence="1" key="1">
    <citation type="submission" date="2019-08" db="EMBL/GenBank/DDBJ databases">
        <authorList>
            <person name="Kucharzyk K."/>
            <person name="Murdoch R.W."/>
            <person name="Higgins S."/>
            <person name="Loffler F."/>
        </authorList>
    </citation>
    <scope>NUCLEOTIDE SEQUENCE</scope>
</reference>